<evidence type="ECO:0000256" key="1">
    <source>
        <dbReference type="ARBA" id="ARBA00004496"/>
    </source>
</evidence>
<dbReference type="PIRSF" id="PIRSF001365">
    <property type="entry name" value="DHDPS"/>
    <property type="match status" value="1"/>
</dbReference>
<evidence type="ECO:0000256" key="6">
    <source>
        <dbReference type="ARBA" id="ARBA00022490"/>
    </source>
</evidence>
<dbReference type="EC" id="4.1.3.3" evidence="5"/>
<dbReference type="SUPFAM" id="SSF51569">
    <property type="entry name" value="Aldolase"/>
    <property type="match status" value="1"/>
</dbReference>
<gene>
    <name evidence="14" type="ORF">LOTGIDRAFT_230121</name>
</gene>
<evidence type="ECO:0000256" key="13">
    <source>
        <dbReference type="PIRSR" id="PIRSR001365-2"/>
    </source>
</evidence>
<evidence type="ECO:0000256" key="10">
    <source>
        <dbReference type="ARBA" id="ARBA00044906"/>
    </source>
</evidence>
<dbReference type="CTD" id="20248214"/>
<feature type="active site" description="Proton donor/acceptor" evidence="12">
    <location>
        <position position="112"/>
    </location>
</feature>
<dbReference type="GeneID" id="20248214"/>
<dbReference type="HOGENOM" id="CLU_049343_6_1_1"/>
<evidence type="ECO:0000256" key="12">
    <source>
        <dbReference type="PIRSR" id="PIRSR001365-1"/>
    </source>
</evidence>
<sequence>MDKYIKFLKDQKVTAVYTTGTNGEGPSLTVDERKAVLELWIERAKGKFVIIAQTGGCNQREAIELSKHAGQVGVDAFACMVPSFFKAKTEEAVVQFLEPIAAAAPNTPFYYYDINFLTGVYLNTRKILELGKSRIPNLRGAKFSCPEMSGLFDSTLADDNMQIMCGSDMFLAMLALGVEVPVVYGHYSKLFNQLQKAFKQGDMKTARKIQAIFSSLSDINTKYGGGIGVIKAITKCFGVNLGQPRLPELPFPDNQLEDLKTDLKNLGVFDELL</sequence>
<evidence type="ECO:0000256" key="8">
    <source>
        <dbReference type="ARBA" id="ARBA00023270"/>
    </source>
</evidence>
<keyword evidence="6" id="KW-0963">Cytoplasm</keyword>
<name>V4B821_LOTGI</name>
<dbReference type="InterPro" id="IPR013785">
    <property type="entry name" value="Aldolase_TIM"/>
</dbReference>
<dbReference type="RefSeq" id="XP_009045283.1">
    <property type="nucleotide sequence ID" value="XM_009047035.1"/>
</dbReference>
<keyword evidence="7 11" id="KW-0456">Lyase</keyword>
<evidence type="ECO:0000256" key="5">
    <source>
        <dbReference type="ARBA" id="ARBA00012911"/>
    </source>
</evidence>
<dbReference type="PRINTS" id="PR00146">
    <property type="entry name" value="DHPICSNTHASE"/>
</dbReference>
<dbReference type="CDD" id="cd00408">
    <property type="entry name" value="DHDPS-like"/>
    <property type="match status" value="1"/>
</dbReference>
<keyword evidence="9" id="KW-0119">Carbohydrate metabolism</keyword>
<dbReference type="InterPro" id="IPR002220">
    <property type="entry name" value="DapA-like"/>
</dbReference>
<evidence type="ECO:0000313" key="14">
    <source>
        <dbReference type="EMBL" id="ESP03801.1"/>
    </source>
</evidence>
<dbReference type="PANTHER" id="PTHR12128">
    <property type="entry name" value="DIHYDRODIPICOLINATE SYNTHASE"/>
    <property type="match status" value="1"/>
</dbReference>
<evidence type="ECO:0000256" key="11">
    <source>
        <dbReference type="PIRNR" id="PIRNR001365"/>
    </source>
</evidence>
<comment type="pathway">
    <text evidence="2">Amino-sugar metabolism; N-acetylneuraminate degradation.</text>
</comment>
<evidence type="ECO:0000256" key="2">
    <source>
        <dbReference type="ARBA" id="ARBA00004878"/>
    </source>
</evidence>
<evidence type="ECO:0000256" key="3">
    <source>
        <dbReference type="ARBA" id="ARBA00006324"/>
    </source>
</evidence>
<keyword evidence="15" id="KW-1185">Reference proteome</keyword>
<organism evidence="14 15">
    <name type="scientific">Lottia gigantea</name>
    <name type="common">Giant owl limpet</name>
    <dbReference type="NCBI Taxonomy" id="225164"/>
    <lineage>
        <taxon>Eukaryota</taxon>
        <taxon>Metazoa</taxon>
        <taxon>Spiralia</taxon>
        <taxon>Lophotrochozoa</taxon>
        <taxon>Mollusca</taxon>
        <taxon>Gastropoda</taxon>
        <taxon>Patellogastropoda</taxon>
        <taxon>Lottioidea</taxon>
        <taxon>Lottiidae</taxon>
        <taxon>Lottia</taxon>
    </lineage>
</organism>
<feature type="binding site" evidence="13">
    <location>
        <position position="180"/>
    </location>
    <ligand>
        <name>pyruvate</name>
        <dbReference type="ChEBI" id="CHEBI:15361"/>
    </ligand>
</feature>
<evidence type="ECO:0000256" key="4">
    <source>
        <dbReference type="ARBA" id="ARBA00011881"/>
    </source>
</evidence>
<dbReference type="Pfam" id="PF00701">
    <property type="entry name" value="DHDPS"/>
    <property type="match status" value="1"/>
</dbReference>
<dbReference type="Proteomes" id="UP000030746">
    <property type="component" value="Unassembled WGS sequence"/>
</dbReference>
<feature type="active site" description="Schiff-base intermediate with substrate" evidence="12">
    <location>
        <position position="142"/>
    </location>
</feature>
<comment type="similarity">
    <text evidence="3">Belongs to the DapA family. NanA subfamily.</text>
</comment>
<dbReference type="GO" id="GO:0005737">
    <property type="term" value="C:cytoplasm"/>
    <property type="evidence" value="ECO:0007669"/>
    <property type="project" value="UniProtKB-SubCell"/>
</dbReference>
<comment type="subunit">
    <text evidence="4">Homotetramer.</text>
</comment>
<keyword evidence="8" id="KW-0704">Schiff base</keyword>
<dbReference type="OMA" id="EQIPNFA"/>
<comment type="catalytic activity">
    <reaction evidence="10">
        <text>aceneuramate = aldehydo-N-acetyl-D-mannosamine + pyruvate</text>
        <dbReference type="Rhea" id="RHEA:23296"/>
        <dbReference type="ChEBI" id="CHEBI:15361"/>
        <dbReference type="ChEBI" id="CHEBI:17122"/>
        <dbReference type="ChEBI" id="CHEBI:173083"/>
        <dbReference type="EC" id="4.1.3.3"/>
    </reaction>
</comment>
<comment type="subcellular location">
    <subcellularLocation>
        <location evidence="1">Cytoplasm</location>
    </subcellularLocation>
</comment>
<reference evidence="14 15" key="1">
    <citation type="journal article" date="2013" name="Nature">
        <title>Insights into bilaterian evolution from three spiralian genomes.</title>
        <authorList>
            <person name="Simakov O."/>
            <person name="Marletaz F."/>
            <person name="Cho S.J."/>
            <person name="Edsinger-Gonzales E."/>
            <person name="Havlak P."/>
            <person name="Hellsten U."/>
            <person name="Kuo D.H."/>
            <person name="Larsson T."/>
            <person name="Lv J."/>
            <person name="Arendt D."/>
            <person name="Savage R."/>
            <person name="Osoegawa K."/>
            <person name="de Jong P."/>
            <person name="Grimwood J."/>
            <person name="Chapman J.A."/>
            <person name="Shapiro H."/>
            <person name="Aerts A."/>
            <person name="Otillar R.P."/>
            <person name="Terry A.Y."/>
            <person name="Boore J.L."/>
            <person name="Grigoriev I.V."/>
            <person name="Lindberg D.R."/>
            <person name="Seaver E.C."/>
            <person name="Weisblat D.A."/>
            <person name="Putnam N.H."/>
            <person name="Rokhsar D.S."/>
        </authorList>
    </citation>
    <scope>NUCLEOTIDE SEQUENCE [LARGE SCALE GENOMIC DNA]</scope>
</reference>
<protein>
    <recommendedName>
        <fullName evidence="5">N-acetylneuraminate lyase</fullName>
        <ecNumber evidence="5">4.1.3.3</ecNumber>
    </recommendedName>
</protein>
<dbReference type="PANTHER" id="PTHR12128:SF21">
    <property type="entry name" value="N-ACETYLNEURAMINATE LYASE"/>
    <property type="match status" value="1"/>
</dbReference>
<dbReference type="STRING" id="225164.V4B821"/>
<dbReference type="EMBL" id="KB199905">
    <property type="protein sequence ID" value="ESP03801.1"/>
    <property type="molecule type" value="Genomic_DNA"/>
</dbReference>
<dbReference type="OrthoDB" id="191315at2759"/>
<dbReference type="GO" id="GO:0008747">
    <property type="term" value="F:N-acetylneuraminate lyase activity"/>
    <property type="evidence" value="ECO:0007669"/>
    <property type="project" value="UniProtKB-EC"/>
</dbReference>
<evidence type="ECO:0000256" key="9">
    <source>
        <dbReference type="ARBA" id="ARBA00023277"/>
    </source>
</evidence>
<dbReference type="SMART" id="SM01130">
    <property type="entry name" value="DHDPS"/>
    <property type="match status" value="1"/>
</dbReference>
<accession>V4B821</accession>
<dbReference type="KEGG" id="lgi:LOTGIDRAFT_230121"/>
<proteinExistence type="inferred from homology"/>
<dbReference type="Gene3D" id="3.20.20.70">
    <property type="entry name" value="Aldolase class I"/>
    <property type="match status" value="1"/>
</dbReference>
<dbReference type="AlphaFoldDB" id="V4B821"/>
<evidence type="ECO:0000256" key="7">
    <source>
        <dbReference type="ARBA" id="ARBA00023239"/>
    </source>
</evidence>
<evidence type="ECO:0000313" key="15">
    <source>
        <dbReference type="Proteomes" id="UP000030746"/>
    </source>
</evidence>